<gene>
    <name evidence="1" type="ORF">CRENBAI_000919</name>
</gene>
<protein>
    <submittedName>
        <fullName evidence="1">Uncharacterized protein</fullName>
    </submittedName>
</protein>
<sequence length="159" mass="17863">MIGHVWAPSFTHWFKHLATVACMPHIPGNYPTHCTIFKHSATHVKLHHVLPMLSNASMRHSLCLVIFTNCFDKQAGAAACLPTALPVMPPLIFSILYMPAPCSITGLHVYNIMYTKLCSLKWRTTTQNKIKEAMKYCPKTEAVMICGLEVGPKCRIRLK</sequence>
<dbReference type="Proteomes" id="UP001311232">
    <property type="component" value="Unassembled WGS sequence"/>
</dbReference>
<evidence type="ECO:0000313" key="1">
    <source>
        <dbReference type="EMBL" id="KAK5608315.1"/>
    </source>
</evidence>
<organism evidence="1 2">
    <name type="scientific">Crenichthys baileyi</name>
    <name type="common">White River springfish</name>
    <dbReference type="NCBI Taxonomy" id="28760"/>
    <lineage>
        <taxon>Eukaryota</taxon>
        <taxon>Metazoa</taxon>
        <taxon>Chordata</taxon>
        <taxon>Craniata</taxon>
        <taxon>Vertebrata</taxon>
        <taxon>Euteleostomi</taxon>
        <taxon>Actinopterygii</taxon>
        <taxon>Neopterygii</taxon>
        <taxon>Teleostei</taxon>
        <taxon>Neoteleostei</taxon>
        <taxon>Acanthomorphata</taxon>
        <taxon>Ovalentaria</taxon>
        <taxon>Atherinomorphae</taxon>
        <taxon>Cyprinodontiformes</taxon>
        <taxon>Goodeidae</taxon>
        <taxon>Crenichthys</taxon>
    </lineage>
</organism>
<name>A0AAV9RH72_9TELE</name>
<proteinExistence type="predicted"/>
<reference evidence="1 2" key="1">
    <citation type="submission" date="2021-06" db="EMBL/GenBank/DDBJ databases">
        <authorList>
            <person name="Palmer J.M."/>
        </authorList>
    </citation>
    <scope>NUCLEOTIDE SEQUENCE [LARGE SCALE GENOMIC DNA]</scope>
    <source>
        <strain evidence="1 2">MEX-2019</strain>
        <tissue evidence="1">Muscle</tissue>
    </source>
</reference>
<dbReference type="EMBL" id="JAHHUM010001826">
    <property type="protein sequence ID" value="KAK5608315.1"/>
    <property type="molecule type" value="Genomic_DNA"/>
</dbReference>
<accession>A0AAV9RH72</accession>
<keyword evidence="2" id="KW-1185">Reference proteome</keyword>
<comment type="caution">
    <text evidence="1">The sequence shown here is derived from an EMBL/GenBank/DDBJ whole genome shotgun (WGS) entry which is preliminary data.</text>
</comment>
<evidence type="ECO:0000313" key="2">
    <source>
        <dbReference type="Proteomes" id="UP001311232"/>
    </source>
</evidence>
<dbReference type="AlphaFoldDB" id="A0AAV9RH72"/>